<dbReference type="InterPro" id="IPR050553">
    <property type="entry name" value="Thioredoxin_ResA/DsbE_sf"/>
</dbReference>
<dbReference type="Gene3D" id="3.40.30.10">
    <property type="entry name" value="Glutaredoxin"/>
    <property type="match status" value="1"/>
</dbReference>
<organism evidence="2">
    <name type="scientific">hydrothermal vent metagenome</name>
    <dbReference type="NCBI Taxonomy" id="652676"/>
    <lineage>
        <taxon>unclassified sequences</taxon>
        <taxon>metagenomes</taxon>
        <taxon>ecological metagenomes</taxon>
    </lineage>
</organism>
<reference evidence="2" key="1">
    <citation type="submission" date="2018-06" db="EMBL/GenBank/DDBJ databases">
        <authorList>
            <person name="Zhirakovskaya E."/>
        </authorList>
    </citation>
    <scope>NUCLEOTIDE SEQUENCE</scope>
</reference>
<feature type="domain" description="Thioredoxin" evidence="1">
    <location>
        <begin position="15"/>
        <end position="154"/>
    </location>
</feature>
<accession>A0A3B0YGF1</accession>
<dbReference type="InterPro" id="IPR013766">
    <property type="entry name" value="Thioredoxin_domain"/>
</dbReference>
<dbReference type="InterPro" id="IPR036249">
    <property type="entry name" value="Thioredoxin-like_sf"/>
</dbReference>
<dbReference type="PANTHER" id="PTHR42852">
    <property type="entry name" value="THIOL:DISULFIDE INTERCHANGE PROTEIN DSBE"/>
    <property type="match status" value="1"/>
</dbReference>
<dbReference type="PROSITE" id="PS51352">
    <property type="entry name" value="THIOREDOXIN_2"/>
    <property type="match status" value="1"/>
</dbReference>
<protein>
    <recommendedName>
        <fullName evidence="1">Thioredoxin domain-containing protein</fullName>
    </recommendedName>
</protein>
<evidence type="ECO:0000313" key="2">
    <source>
        <dbReference type="EMBL" id="VAW73239.1"/>
    </source>
</evidence>
<dbReference type="GO" id="GO:0016491">
    <property type="term" value="F:oxidoreductase activity"/>
    <property type="evidence" value="ECO:0007669"/>
    <property type="project" value="InterPro"/>
</dbReference>
<dbReference type="SUPFAM" id="SSF52833">
    <property type="entry name" value="Thioredoxin-like"/>
    <property type="match status" value="1"/>
</dbReference>
<dbReference type="CDD" id="cd02966">
    <property type="entry name" value="TlpA_like_family"/>
    <property type="match status" value="1"/>
</dbReference>
<sequence length="154" mass="17313">MTLSLLVVGKPQVGIGYGQTAPEFSLTDLYGKKRKLSQLTKKGPVLLVFWSINCRYCHAMIPAFNKIDRIYRSKGLTLAAVNVGQESQAEIQKYARHNKMTYMILNSDQGQNVILRLYQLRATPTIKLVAVDGTIRFHGYRLPSRALLDAVLSE</sequence>
<dbReference type="GO" id="GO:0016209">
    <property type="term" value="F:antioxidant activity"/>
    <property type="evidence" value="ECO:0007669"/>
    <property type="project" value="InterPro"/>
</dbReference>
<dbReference type="EMBL" id="UOFL01000041">
    <property type="protein sequence ID" value="VAW73239.1"/>
    <property type="molecule type" value="Genomic_DNA"/>
</dbReference>
<dbReference type="AlphaFoldDB" id="A0A3B0YGF1"/>
<dbReference type="InterPro" id="IPR000866">
    <property type="entry name" value="AhpC/TSA"/>
</dbReference>
<name>A0A3B0YGF1_9ZZZZ</name>
<gene>
    <name evidence="2" type="ORF">MNBD_GAMMA12-567</name>
</gene>
<proteinExistence type="predicted"/>
<dbReference type="PANTHER" id="PTHR42852:SF17">
    <property type="entry name" value="THIOREDOXIN-LIKE PROTEIN HI_1115"/>
    <property type="match status" value="1"/>
</dbReference>
<evidence type="ECO:0000259" key="1">
    <source>
        <dbReference type="PROSITE" id="PS51352"/>
    </source>
</evidence>
<dbReference type="Pfam" id="PF00578">
    <property type="entry name" value="AhpC-TSA"/>
    <property type="match status" value="1"/>
</dbReference>